<proteinExistence type="predicted"/>
<name>A0A8S1J5F5_9CHLO</name>
<gene>
    <name evidence="1" type="ORF">OSTQU699_LOCUS8030</name>
</gene>
<evidence type="ECO:0000313" key="1">
    <source>
        <dbReference type="EMBL" id="CAD7702673.1"/>
    </source>
</evidence>
<reference evidence="1" key="1">
    <citation type="submission" date="2020-12" db="EMBL/GenBank/DDBJ databases">
        <authorList>
            <person name="Iha C."/>
        </authorList>
    </citation>
    <scope>NUCLEOTIDE SEQUENCE</scope>
</reference>
<organism evidence="1 2">
    <name type="scientific">Ostreobium quekettii</name>
    <dbReference type="NCBI Taxonomy" id="121088"/>
    <lineage>
        <taxon>Eukaryota</taxon>
        <taxon>Viridiplantae</taxon>
        <taxon>Chlorophyta</taxon>
        <taxon>core chlorophytes</taxon>
        <taxon>Ulvophyceae</taxon>
        <taxon>TCBD clade</taxon>
        <taxon>Bryopsidales</taxon>
        <taxon>Ostreobineae</taxon>
        <taxon>Ostreobiaceae</taxon>
        <taxon>Ostreobium</taxon>
    </lineage>
</organism>
<dbReference type="EMBL" id="CAJHUC010001908">
    <property type="protein sequence ID" value="CAD7702673.1"/>
    <property type="molecule type" value="Genomic_DNA"/>
</dbReference>
<keyword evidence="2" id="KW-1185">Reference proteome</keyword>
<dbReference type="AlphaFoldDB" id="A0A8S1J5F5"/>
<accession>A0A8S1J5F5</accession>
<evidence type="ECO:0000313" key="2">
    <source>
        <dbReference type="Proteomes" id="UP000708148"/>
    </source>
</evidence>
<comment type="caution">
    <text evidence="1">The sequence shown here is derived from an EMBL/GenBank/DDBJ whole genome shotgun (WGS) entry which is preliminary data.</text>
</comment>
<dbReference type="Proteomes" id="UP000708148">
    <property type="component" value="Unassembled WGS sequence"/>
</dbReference>
<protein>
    <submittedName>
        <fullName evidence="1">Uncharacterized protein</fullName>
    </submittedName>
</protein>
<sequence length="155" mass="17653">MMMCRAHAWRVRFERARLRHSEGRCRRQRRCAAYARQLLLEGDIQPLWTSVAQKQGPQEASAVILKLFDTSAIQRFDQGVSSQQLLPRATLFTTIRQLQERKDAGYPRLFFCSVYWPRCEFGDSSFGPLSAAVETALVHLVGAKGSTTVKSPQHK</sequence>